<dbReference type="Proteomes" id="UP001151699">
    <property type="component" value="Chromosome A"/>
</dbReference>
<name>A0A9Q0S7W6_9DIPT</name>
<accession>A0A9Q0S7W6</accession>
<protein>
    <submittedName>
        <fullName evidence="1">Uncharacterized protein</fullName>
    </submittedName>
</protein>
<evidence type="ECO:0000313" key="2">
    <source>
        <dbReference type="Proteomes" id="UP001151699"/>
    </source>
</evidence>
<dbReference type="PANTHER" id="PTHR33480:SF1">
    <property type="entry name" value="TYR RECOMBINASE DOMAIN-CONTAINING PROTEIN"/>
    <property type="match status" value="1"/>
</dbReference>
<dbReference type="OrthoDB" id="8057079at2759"/>
<dbReference type="PANTHER" id="PTHR33480">
    <property type="entry name" value="SET DOMAIN-CONTAINING PROTEIN-RELATED"/>
    <property type="match status" value="1"/>
</dbReference>
<evidence type="ECO:0000313" key="1">
    <source>
        <dbReference type="EMBL" id="KAJ6648654.1"/>
    </source>
</evidence>
<keyword evidence="2" id="KW-1185">Reference proteome</keyword>
<comment type="caution">
    <text evidence="1">The sequence shown here is derived from an EMBL/GenBank/DDBJ whole genome shotgun (WGS) entry which is preliminary data.</text>
</comment>
<feature type="non-terminal residue" evidence="1">
    <location>
        <position position="577"/>
    </location>
</feature>
<organism evidence="1 2">
    <name type="scientific">Pseudolycoriella hygida</name>
    <dbReference type="NCBI Taxonomy" id="35572"/>
    <lineage>
        <taxon>Eukaryota</taxon>
        <taxon>Metazoa</taxon>
        <taxon>Ecdysozoa</taxon>
        <taxon>Arthropoda</taxon>
        <taxon>Hexapoda</taxon>
        <taxon>Insecta</taxon>
        <taxon>Pterygota</taxon>
        <taxon>Neoptera</taxon>
        <taxon>Endopterygota</taxon>
        <taxon>Diptera</taxon>
        <taxon>Nematocera</taxon>
        <taxon>Sciaroidea</taxon>
        <taxon>Sciaridae</taxon>
        <taxon>Pseudolycoriella</taxon>
    </lineage>
</organism>
<dbReference type="EMBL" id="WJQU01000001">
    <property type="protein sequence ID" value="KAJ6648654.1"/>
    <property type="molecule type" value="Genomic_DNA"/>
</dbReference>
<sequence length="577" mass="66286">SEERKKRLDALKKKGNYEFNTNIDINNGELIVSRRPNNKFNRKATDYSICHCCFGTYSKTSTRKHICPKVMVKGDRSSIALSRLVEGRIHKEASEGLQRVMSVMKEDEISDLVKYDWLLILFGNDLVEQYDVLRQHDMIRYLLRLLARLLTHLKQIDPRVTDFASIYNPQLCNSVIDAIRLTANFDSEKRLFKAPTTATTVVTQVKKVGVLLRDECIANRDKQLKEQTEDFVSLFTSRTTIRINKLATSTKAKNKREKVEVLPTDSDIHGLVHFLDKKRKECFDNFIQGFSLQKWIDLTEVTMASILLFNRRRVGDVQNTIITDYVNREKIPETSKDQLYQALTDEGKRRVQKYSRMIICGKFERPVPILLKADMEDCLDLILKQRDKVGIPTENELLFVLPTADPDRARRMKATVILKKFSRLCGAEVPQSLTGTKFRKHFANFLANKDVGDSTLTDVAKFMGHSVLVHKTYYRGNALHRDIAKMSELLEEAAGQHENEENFVDDEELPSSPVVVSKAKKRKGKIHMDAEGEIVANIQRKPSVTFTKTKQMKLSPKPINHLSGRRRLVKPPARFNC</sequence>
<dbReference type="AlphaFoldDB" id="A0A9Q0S7W6"/>
<gene>
    <name evidence="1" type="ORF">Bhyg_03885</name>
</gene>
<proteinExistence type="predicted"/>
<reference evidence="1" key="1">
    <citation type="submission" date="2022-07" db="EMBL/GenBank/DDBJ databases">
        <authorList>
            <person name="Trinca V."/>
            <person name="Uliana J.V.C."/>
            <person name="Torres T.T."/>
            <person name="Ward R.J."/>
            <person name="Monesi N."/>
        </authorList>
    </citation>
    <scope>NUCLEOTIDE SEQUENCE</scope>
    <source>
        <strain evidence="1">HSMRA1968</strain>
        <tissue evidence="1">Whole embryos</tissue>
    </source>
</reference>